<dbReference type="Proteomes" id="UP000301309">
    <property type="component" value="Unassembled WGS sequence"/>
</dbReference>
<dbReference type="AlphaFoldDB" id="A0A4D4L1V1"/>
<organism evidence="2 3">
    <name type="scientific">Streptomyces violaceusniger</name>
    <dbReference type="NCBI Taxonomy" id="68280"/>
    <lineage>
        <taxon>Bacteria</taxon>
        <taxon>Bacillati</taxon>
        <taxon>Actinomycetota</taxon>
        <taxon>Actinomycetes</taxon>
        <taxon>Kitasatosporales</taxon>
        <taxon>Streptomycetaceae</taxon>
        <taxon>Streptomyces</taxon>
        <taxon>Streptomyces violaceusniger group</taxon>
    </lineage>
</organism>
<gene>
    <name evidence="2" type="ORF">SVIO_062040</name>
</gene>
<evidence type="ECO:0000313" key="2">
    <source>
        <dbReference type="EMBL" id="GDY55581.1"/>
    </source>
</evidence>
<feature type="compositionally biased region" description="Basic and acidic residues" evidence="1">
    <location>
        <begin position="81"/>
        <end position="99"/>
    </location>
</feature>
<feature type="region of interest" description="Disordered" evidence="1">
    <location>
        <begin position="39"/>
        <end position="100"/>
    </location>
</feature>
<sequence>MVGSAVVAGGEEDAGVALAAQGGRVDRQVQDALADALRGDQARTGGCPASGRGLRGTGLRGAGLRGTGLRGAGLRGTGLRRGGEERCGGQRGQRGERATAVRHRSFSFAALRYGAERGTVRAQLKL</sequence>
<dbReference type="EMBL" id="BJHW01000001">
    <property type="protein sequence ID" value="GDY55581.1"/>
    <property type="molecule type" value="Genomic_DNA"/>
</dbReference>
<accession>A0A4D4L1V1</accession>
<keyword evidence="3" id="KW-1185">Reference proteome</keyword>
<evidence type="ECO:0000256" key="1">
    <source>
        <dbReference type="SAM" id="MobiDB-lite"/>
    </source>
</evidence>
<name>A0A4D4L1V1_STRVO</name>
<comment type="caution">
    <text evidence="2">The sequence shown here is derived from an EMBL/GenBank/DDBJ whole genome shotgun (WGS) entry which is preliminary data.</text>
</comment>
<protein>
    <submittedName>
        <fullName evidence="2">Uncharacterized protein</fullName>
    </submittedName>
</protein>
<proteinExistence type="predicted"/>
<reference evidence="2 3" key="1">
    <citation type="journal article" date="2020" name="Int. J. Syst. Evol. Microbiol.">
        <title>Reclassification of Streptomyces castelarensis and Streptomyces sporoclivatus as later heterotypic synonyms of Streptomyces antimycoticus.</title>
        <authorList>
            <person name="Komaki H."/>
            <person name="Tamura T."/>
        </authorList>
    </citation>
    <scope>NUCLEOTIDE SEQUENCE [LARGE SCALE GENOMIC DNA]</scope>
    <source>
        <strain evidence="2 3">NBRC 13459</strain>
    </source>
</reference>
<evidence type="ECO:0000313" key="3">
    <source>
        <dbReference type="Proteomes" id="UP000301309"/>
    </source>
</evidence>
<feature type="compositionally biased region" description="Gly residues" evidence="1">
    <location>
        <begin position="53"/>
        <end position="80"/>
    </location>
</feature>